<dbReference type="EMBL" id="KV448528">
    <property type="protein sequence ID" value="OAX35146.1"/>
    <property type="molecule type" value="Genomic_DNA"/>
</dbReference>
<dbReference type="STRING" id="1314800.A0A1B7MRD2"/>
<dbReference type="Proteomes" id="UP000092154">
    <property type="component" value="Unassembled WGS sequence"/>
</dbReference>
<gene>
    <name evidence="1" type="ORF">K503DRAFT_652707</name>
</gene>
<dbReference type="OrthoDB" id="2416294at2759"/>
<sequence length="60" mass="6962">ECPGFKCPADKVGRCCCCRVLYRQPDFSEGLSTLELTCQARGFRVLFLSKYHCELNYIHR</sequence>
<organism evidence="1 2">
    <name type="scientific">Rhizopogon vinicolor AM-OR11-026</name>
    <dbReference type="NCBI Taxonomy" id="1314800"/>
    <lineage>
        <taxon>Eukaryota</taxon>
        <taxon>Fungi</taxon>
        <taxon>Dikarya</taxon>
        <taxon>Basidiomycota</taxon>
        <taxon>Agaricomycotina</taxon>
        <taxon>Agaricomycetes</taxon>
        <taxon>Agaricomycetidae</taxon>
        <taxon>Boletales</taxon>
        <taxon>Suillineae</taxon>
        <taxon>Rhizopogonaceae</taxon>
        <taxon>Rhizopogon</taxon>
    </lineage>
</organism>
<proteinExistence type="predicted"/>
<accession>A0A1B7MRD2</accession>
<evidence type="ECO:0000313" key="2">
    <source>
        <dbReference type="Proteomes" id="UP000092154"/>
    </source>
</evidence>
<feature type="non-terminal residue" evidence="1">
    <location>
        <position position="60"/>
    </location>
</feature>
<dbReference type="InParanoid" id="A0A1B7MRD2"/>
<protein>
    <submittedName>
        <fullName evidence="1">Uncharacterized protein</fullName>
    </submittedName>
</protein>
<keyword evidence="2" id="KW-1185">Reference proteome</keyword>
<dbReference type="AlphaFoldDB" id="A0A1B7MRD2"/>
<name>A0A1B7MRD2_9AGAM</name>
<reference evidence="1 2" key="1">
    <citation type="submission" date="2016-06" db="EMBL/GenBank/DDBJ databases">
        <title>Comparative genomics of the ectomycorrhizal sister species Rhizopogon vinicolor and Rhizopogon vesiculosus (Basidiomycota: Boletales) reveals a divergence of the mating type B locus.</title>
        <authorList>
            <consortium name="DOE Joint Genome Institute"/>
            <person name="Mujic A.B."/>
            <person name="Kuo A."/>
            <person name="Tritt A."/>
            <person name="Lipzen A."/>
            <person name="Chen C."/>
            <person name="Johnson J."/>
            <person name="Sharma A."/>
            <person name="Barry K."/>
            <person name="Grigoriev I.V."/>
            <person name="Spatafora J.W."/>
        </authorList>
    </citation>
    <scope>NUCLEOTIDE SEQUENCE [LARGE SCALE GENOMIC DNA]</scope>
    <source>
        <strain evidence="1 2">AM-OR11-026</strain>
    </source>
</reference>
<evidence type="ECO:0000313" key="1">
    <source>
        <dbReference type="EMBL" id="OAX35146.1"/>
    </source>
</evidence>
<feature type="non-terminal residue" evidence="1">
    <location>
        <position position="1"/>
    </location>
</feature>